<organism evidence="1 2">
    <name type="scientific">Leucogyrophana mollusca</name>
    <dbReference type="NCBI Taxonomy" id="85980"/>
    <lineage>
        <taxon>Eukaryota</taxon>
        <taxon>Fungi</taxon>
        <taxon>Dikarya</taxon>
        <taxon>Basidiomycota</taxon>
        <taxon>Agaricomycotina</taxon>
        <taxon>Agaricomycetes</taxon>
        <taxon>Agaricomycetidae</taxon>
        <taxon>Boletales</taxon>
        <taxon>Boletales incertae sedis</taxon>
        <taxon>Leucogyrophana</taxon>
    </lineage>
</organism>
<comment type="caution">
    <text evidence="1">The sequence shown here is derived from an EMBL/GenBank/DDBJ whole genome shotgun (WGS) entry which is preliminary data.</text>
</comment>
<gene>
    <name evidence="1" type="ORF">BV22DRAFT_201111</name>
</gene>
<dbReference type="Proteomes" id="UP000790709">
    <property type="component" value="Unassembled WGS sequence"/>
</dbReference>
<evidence type="ECO:0000313" key="1">
    <source>
        <dbReference type="EMBL" id="KAH7928520.1"/>
    </source>
</evidence>
<keyword evidence="2" id="KW-1185">Reference proteome</keyword>
<reference evidence="1" key="1">
    <citation type="journal article" date="2021" name="New Phytol.">
        <title>Evolutionary innovations through gain and loss of genes in the ectomycorrhizal Boletales.</title>
        <authorList>
            <person name="Wu G."/>
            <person name="Miyauchi S."/>
            <person name="Morin E."/>
            <person name="Kuo A."/>
            <person name="Drula E."/>
            <person name="Varga T."/>
            <person name="Kohler A."/>
            <person name="Feng B."/>
            <person name="Cao Y."/>
            <person name="Lipzen A."/>
            <person name="Daum C."/>
            <person name="Hundley H."/>
            <person name="Pangilinan J."/>
            <person name="Johnson J."/>
            <person name="Barry K."/>
            <person name="LaButti K."/>
            <person name="Ng V."/>
            <person name="Ahrendt S."/>
            <person name="Min B."/>
            <person name="Choi I.G."/>
            <person name="Park H."/>
            <person name="Plett J.M."/>
            <person name="Magnuson J."/>
            <person name="Spatafora J.W."/>
            <person name="Nagy L.G."/>
            <person name="Henrissat B."/>
            <person name="Grigoriev I.V."/>
            <person name="Yang Z.L."/>
            <person name="Xu J."/>
            <person name="Martin F.M."/>
        </authorList>
    </citation>
    <scope>NUCLEOTIDE SEQUENCE</scope>
    <source>
        <strain evidence="1">KUC20120723A-06</strain>
    </source>
</reference>
<accession>A0ACB8BTM7</accession>
<protein>
    <submittedName>
        <fullName evidence="1">Uncharacterized protein</fullName>
    </submittedName>
</protein>
<name>A0ACB8BTM7_9AGAM</name>
<dbReference type="EMBL" id="MU266352">
    <property type="protein sequence ID" value="KAH7928520.1"/>
    <property type="molecule type" value="Genomic_DNA"/>
</dbReference>
<proteinExistence type="predicted"/>
<sequence>MSTEKRPAMAIRRSNTAPYTLDEHNIKRAELTRAKSTLDEFPRLQVQPSTTPSWYGLSTAHLTRTAASRSSPLATPHEREDPFNLAGFFPVSHFASPTTEAERWEWLRHEENRSGPTRDELGSVCSFSEDEVDGSLPTTPGPVVFARLEEDEAEEAIKGEDKMGILSLNAIFLARDTQPTEDKLYSPYAEGEAVDQDSLYLALSARRHAETASPSPCGSVGELFLQAEQEDGDEGWLGWVLRGIGSLLGAV</sequence>
<evidence type="ECO:0000313" key="2">
    <source>
        <dbReference type="Proteomes" id="UP000790709"/>
    </source>
</evidence>